<keyword evidence="1" id="KW-1133">Transmembrane helix</keyword>
<dbReference type="AlphaFoldDB" id="A0A517VP61"/>
<dbReference type="KEGG" id="gaw:V144x_02430"/>
<keyword evidence="1" id="KW-0472">Membrane</keyword>
<sequence length="85" mass="9297">MSEENETEDELLTVTKPIIAVFFTITGILLGGAIGLFGTYYFCVFIGNGLEQVGWLYLFLTIPIGMLAGGGLGCFLPLYILRNKK</sequence>
<evidence type="ECO:0000313" key="3">
    <source>
        <dbReference type="Proteomes" id="UP000318704"/>
    </source>
</evidence>
<feature type="transmembrane region" description="Helical" evidence="1">
    <location>
        <begin position="54"/>
        <end position="81"/>
    </location>
</feature>
<reference evidence="2 3" key="1">
    <citation type="submission" date="2019-03" db="EMBL/GenBank/DDBJ databases">
        <title>Deep-cultivation of Planctomycetes and their phenomic and genomic characterization uncovers novel biology.</title>
        <authorList>
            <person name="Wiegand S."/>
            <person name="Jogler M."/>
            <person name="Boedeker C."/>
            <person name="Pinto D."/>
            <person name="Vollmers J."/>
            <person name="Rivas-Marin E."/>
            <person name="Kohn T."/>
            <person name="Peeters S.H."/>
            <person name="Heuer A."/>
            <person name="Rast P."/>
            <person name="Oberbeckmann S."/>
            <person name="Bunk B."/>
            <person name="Jeske O."/>
            <person name="Meyerdierks A."/>
            <person name="Storesund J.E."/>
            <person name="Kallscheuer N."/>
            <person name="Luecker S."/>
            <person name="Lage O.M."/>
            <person name="Pohl T."/>
            <person name="Merkel B.J."/>
            <person name="Hornburger P."/>
            <person name="Mueller R.-W."/>
            <person name="Bruemmer F."/>
            <person name="Labrenz M."/>
            <person name="Spormann A.M."/>
            <person name="Op den Camp H."/>
            <person name="Overmann J."/>
            <person name="Amann R."/>
            <person name="Jetten M.S.M."/>
            <person name="Mascher T."/>
            <person name="Medema M.H."/>
            <person name="Devos D.P."/>
            <person name="Kaster A.-K."/>
            <person name="Ovreas L."/>
            <person name="Rohde M."/>
            <person name="Galperin M.Y."/>
            <person name="Jogler C."/>
        </authorList>
    </citation>
    <scope>NUCLEOTIDE SEQUENCE [LARGE SCALE GENOMIC DNA]</scope>
    <source>
        <strain evidence="2 3">V144</strain>
    </source>
</reference>
<keyword evidence="1" id="KW-0812">Transmembrane</keyword>
<gene>
    <name evidence="2" type="ORF">V144x_02430</name>
</gene>
<dbReference type="Proteomes" id="UP000318704">
    <property type="component" value="Chromosome"/>
</dbReference>
<name>A0A517VP61_9PLAN</name>
<proteinExistence type="predicted"/>
<dbReference type="EMBL" id="CP037920">
    <property type="protein sequence ID" value="QDT94811.1"/>
    <property type="molecule type" value="Genomic_DNA"/>
</dbReference>
<evidence type="ECO:0000313" key="2">
    <source>
        <dbReference type="EMBL" id="QDT94811.1"/>
    </source>
</evidence>
<evidence type="ECO:0000256" key="1">
    <source>
        <dbReference type="SAM" id="Phobius"/>
    </source>
</evidence>
<accession>A0A517VP61</accession>
<protein>
    <submittedName>
        <fullName evidence="2">Uncharacterized protein</fullName>
    </submittedName>
</protein>
<feature type="transmembrane region" description="Helical" evidence="1">
    <location>
        <begin position="18"/>
        <end position="42"/>
    </location>
</feature>
<dbReference type="RefSeq" id="WP_144980153.1">
    <property type="nucleotide sequence ID" value="NZ_CP037920.1"/>
</dbReference>
<organism evidence="2 3">
    <name type="scientific">Gimesia aquarii</name>
    <dbReference type="NCBI Taxonomy" id="2527964"/>
    <lineage>
        <taxon>Bacteria</taxon>
        <taxon>Pseudomonadati</taxon>
        <taxon>Planctomycetota</taxon>
        <taxon>Planctomycetia</taxon>
        <taxon>Planctomycetales</taxon>
        <taxon>Planctomycetaceae</taxon>
        <taxon>Gimesia</taxon>
    </lineage>
</organism>